<evidence type="ECO:0000256" key="1">
    <source>
        <dbReference type="SAM" id="MobiDB-lite"/>
    </source>
</evidence>
<protein>
    <submittedName>
        <fullName evidence="2">Uncharacterized protein</fullName>
    </submittedName>
</protein>
<evidence type="ECO:0000313" key="3">
    <source>
        <dbReference type="Proteomes" id="UP000796880"/>
    </source>
</evidence>
<name>A0A8K0HNG2_9ROSA</name>
<dbReference type="AlphaFoldDB" id="A0A8K0HNG2"/>
<dbReference type="OrthoDB" id="1930729at2759"/>
<organism evidence="2 3">
    <name type="scientific">Rhamnella rubrinervis</name>
    <dbReference type="NCBI Taxonomy" id="2594499"/>
    <lineage>
        <taxon>Eukaryota</taxon>
        <taxon>Viridiplantae</taxon>
        <taxon>Streptophyta</taxon>
        <taxon>Embryophyta</taxon>
        <taxon>Tracheophyta</taxon>
        <taxon>Spermatophyta</taxon>
        <taxon>Magnoliopsida</taxon>
        <taxon>eudicotyledons</taxon>
        <taxon>Gunneridae</taxon>
        <taxon>Pentapetalae</taxon>
        <taxon>rosids</taxon>
        <taxon>fabids</taxon>
        <taxon>Rosales</taxon>
        <taxon>Rhamnaceae</taxon>
        <taxon>rhamnoid group</taxon>
        <taxon>Rhamneae</taxon>
        <taxon>Rhamnella</taxon>
    </lineage>
</organism>
<comment type="caution">
    <text evidence="2">The sequence shown here is derived from an EMBL/GenBank/DDBJ whole genome shotgun (WGS) entry which is preliminary data.</text>
</comment>
<gene>
    <name evidence="2" type="ORF">FNV43_RR00670</name>
</gene>
<evidence type="ECO:0000313" key="2">
    <source>
        <dbReference type="EMBL" id="KAF3456027.1"/>
    </source>
</evidence>
<feature type="region of interest" description="Disordered" evidence="1">
    <location>
        <begin position="237"/>
        <end position="261"/>
    </location>
</feature>
<proteinExistence type="predicted"/>
<dbReference type="PANTHER" id="PTHR48449">
    <property type="entry name" value="DUF1985 DOMAIN-CONTAINING PROTEIN"/>
    <property type="match status" value="1"/>
</dbReference>
<dbReference type="EMBL" id="VOIH02000001">
    <property type="protein sequence ID" value="KAF3456027.1"/>
    <property type="molecule type" value="Genomic_DNA"/>
</dbReference>
<sequence>MESAKVSKAFKYPAAADVQVRITNKAALGKVLDDVKKKMSTVMKNVDEIIPNYLAGQRKNMEESYFGHLFLHFNVKFSADLVHHLLRRQVHTSDNMKYLEFNFGGNKAQFRKKEFDKKRLLQRFDVITNAMVKDAYTNTTQWMEDDDMVKLSLLYILECDLLGKESHSEIKLDYVSMVWGYEYDVVTTLDASLGEENMLTVSEHEHDEHHDDIGHDIVESPLKRARTNIHEGVDAHHSIPQQSPHQNVQQFEATSSRQGEDTQKYIIPPSTQDEDKVVKVVHIEEEVNNNEDVNKEELVNKMEDMHTADTINKMEDTHTADTVNKMEETHTIHIEDETHIVHTEEETYTVYAEEETHTAYRGGYAYYTYGGGYAYCYKRLRRQAQNVKSSYVVNKDLKKRLKNTLPTDQFNPMKPAAEGVIQAFTAYLLKDPPEVFSLGEYEPITLEFMQVMTKTIAWLTNKVIAL</sequence>
<feature type="compositionally biased region" description="Polar residues" evidence="1">
    <location>
        <begin position="239"/>
        <end position="257"/>
    </location>
</feature>
<dbReference type="Proteomes" id="UP000796880">
    <property type="component" value="Unassembled WGS sequence"/>
</dbReference>
<accession>A0A8K0HNG2</accession>
<dbReference type="PANTHER" id="PTHR48449:SF1">
    <property type="entry name" value="DUF1985 DOMAIN-CONTAINING PROTEIN"/>
    <property type="match status" value="1"/>
</dbReference>
<keyword evidence="3" id="KW-1185">Reference proteome</keyword>
<reference evidence="2" key="1">
    <citation type="submission" date="2020-03" db="EMBL/GenBank/DDBJ databases">
        <title>A high-quality chromosome-level genome assembly of a woody plant with both climbing and erect habits, Rhamnella rubrinervis.</title>
        <authorList>
            <person name="Lu Z."/>
            <person name="Yang Y."/>
            <person name="Zhu X."/>
            <person name="Sun Y."/>
        </authorList>
    </citation>
    <scope>NUCLEOTIDE SEQUENCE</scope>
    <source>
        <strain evidence="2">BYM</strain>
        <tissue evidence="2">Leaf</tissue>
    </source>
</reference>